<dbReference type="EMBL" id="BAABAU010000007">
    <property type="protein sequence ID" value="GAA4267824.1"/>
    <property type="molecule type" value="Genomic_DNA"/>
</dbReference>
<name>A0ABP8E6P0_9MICO</name>
<proteinExistence type="predicted"/>
<organism evidence="3 4">
    <name type="scientific">Frondihabitans peucedani</name>
    <dbReference type="NCBI Taxonomy" id="598626"/>
    <lineage>
        <taxon>Bacteria</taxon>
        <taxon>Bacillati</taxon>
        <taxon>Actinomycetota</taxon>
        <taxon>Actinomycetes</taxon>
        <taxon>Micrococcales</taxon>
        <taxon>Microbacteriaceae</taxon>
        <taxon>Frondihabitans</taxon>
    </lineage>
</organism>
<protein>
    <submittedName>
        <fullName evidence="3">Helicase-associated domain-containing protein</fullName>
    </submittedName>
</protein>
<gene>
    <name evidence="3" type="ORF">GCM10022256_34360</name>
</gene>
<feature type="region of interest" description="Disordered" evidence="1">
    <location>
        <begin position="581"/>
        <end position="603"/>
    </location>
</feature>
<dbReference type="GO" id="GO:0004386">
    <property type="term" value="F:helicase activity"/>
    <property type="evidence" value="ECO:0007669"/>
    <property type="project" value="UniProtKB-KW"/>
</dbReference>
<dbReference type="Proteomes" id="UP001501594">
    <property type="component" value="Unassembled WGS sequence"/>
</dbReference>
<keyword evidence="3" id="KW-0347">Helicase</keyword>
<comment type="caution">
    <text evidence="3">The sequence shown here is derived from an EMBL/GenBank/DDBJ whole genome shotgun (WGS) entry which is preliminary data.</text>
</comment>
<keyword evidence="3" id="KW-0067">ATP-binding</keyword>
<feature type="domain" description="Helicase XPB/Ssl2 N-terminal" evidence="2">
    <location>
        <begin position="344"/>
        <end position="478"/>
    </location>
</feature>
<dbReference type="InterPro" id="IPR032830">
    <property type="entry name" value="XPB/Ssl2_N"/>
</dbReference>
<evidence type="ECO:0000256" key="1">
    <source>
        <dbReference type="SAM" id="MobiDB-lite"/>
    </source>
</evidence>
<evidence type="ECO:0000313" key="4">
    <source>
        <dbReference type="Proteomes" id="UP001501594"/>
    </source>
</evidence>
<accession>A0ABP8E6P0</accession>
<reference evidence="4" key="1">
    <citation type="journal article" date="2019" name="Int. J. Syst. Evol. Microbiol.">
        <title>The Global Catalogue of Microorganisms (GCM) 10K type strain sequencing project: providing services to taxonomists for standard genome sequencing and annotation.</title>
        <authorList>
            <consortium name="The Broad Institute Genomics Platform"/>
            <consortium name="The Broad Institute Genome Sequencing Center for Infectious Disease"/>
            <person name="Wu L."/>
            <person name="Ma J."/>
        </authorList>
    </citation>
    <scope>NUCLEOTIDE SEQUENCE [LARGE SCALE GENOMIC DNA]</scope>
    <source>
        <strain evidence="4">JCM 17442</strain>
    </source>
</reference>
<evidence type="ECO:0000313" key="3">
    <source>
        <dbReference type="EMBL" id="GAA4267824.1"/>
    </source>
</evidence>
<sequence>MASALDLAGVVRALAPEQLLPRLRERTISRPAAVKDAFDLADALLEHSSVREALTRLDRVALLALRAAASPGTPADLLAAASPAFDVALDEVDRAVAHLDELFLVVRDGDSAQTLPSVTAALDDDPELSQEALADTLPPAGLEAVEQVDRDAQDRQSAERLYAIVIEVAELIRAVAETPARELAKGGLALPETRRLAEAARIDVDDVGPILAAARSADLVELGPDGWAPTSAADDWLRSSWPDRWAILVTSWLGALPREILSVLDQRADTSWGEPLRTFTAWRYPAGGAWIPERLDAFARSAELFGLTTGARPTSVAVALLREGVAPARRIVAGLMPEPIESVYLQHDLTVVAPGPLAPELDARLRGIAEVESAGLAATYRISEQGVERALSAGETEESLRSFLSSLSTTGVPQPLDYLLTETASRHGRYRVSTLPQEALDRAPLSMGAVSQLRSDDSALLDTVEVDQALSSLALRRVDALRMISRYDAETVFWALSDERYPVVLEDPEHEPLRSPQRRRARRIAQPPASDPVQSLVERLAESSGDSPEDTDRAWIARQLDAAVKARMTVLLTVAQPDGTTSELQMEPTGVGGGRLRGRDRRSDIERTLPLSSIVAVATPVD</sequence>
<dbReference type="RefSeq" id="WP_344798484.1">
    <property type="nucleotide sequence ID" value="NZ_BAABAU010000007.1"/>
</dbReference>
<dbReference type="Pfam" id="PF13625">
    <property type="entry name" value="Helicase_C_3"/>
    <property type="match status" value="1"/>
</dbReference>
<keyword evidence="4" id="KW-1185">Reference proteome</keyword>
<keyword evidence="3" id="KW-0547">Nucleotide-binding</keyword>
<keyword evidence="3" id="KW-0378">Hydrolase</keyword>
<evidence type="ECO:0000259" key="2">
    <source>
        <dbReference type="Pfam" id="PF13625"/>
    </source>
</evidence>
<feature type="region of interest" description="Disordered" evidence="1">
    <location>
        <begin position="507"/>
        <end position="551"/>
    </location>
</feature>